<keyword evidence="2" id="KW-0175">Coiled coil</keyword>
<reference evidence="3" key="1">
    <citation type="submission" date="2013-07" db="EMBL/GenBank/DDBJ databases">
        <authorList>
            <person name="Geib S."/>
        </authorList>
    </citation>
    <scope>NUCLEOTIDE SEQUENCE</scope>
</reference>
<evidence type="ECO:0000256" key="1">
    <source>
        <dbReference type="ARBA" id="ARBA00008686"/>
    </source>
</evidence>
<dbReference type="GeneID" id="101453931"/>
<gene>
    <name evidence="3" type="primary">DTBP1</name>
</gene>
<reference evidence="3" key="2">
    <citation type="journal article" date="2014" name="BMC Genomics">
        <title>A genomic perspective to assessing quality of mass-reared SIT flies used in Mediterranean fruit fly (Ceratitis capitata) eradication in California.</title>
        <authorList>
            <person name="Calla B."/>
            <person name="Hall B."/>
            <person name="Hou S."/>
            <person name="Geib S.M."/>
        </authorList>
    </citation>
    <scope>NUCLEOTIDE SEQUENCE</scope>
</reference>
<dbReference type="KEGG" id="ccat:101453931"/>
<evidence type="ECO:0000256" key="2">
    <source>
        <dbReference type="SAM" id="Coils"/>
    </source>
</evidence>
<dbReference type="AlphaFoldDB" id="W8CDK7"/>
<feature type="coiled-coil region" evidence="2">
    <location>
        <begin position="203"/>
        <end position="230"/>
    </location>
</feature>
<evidence type="ECO:0000313" key="3">
    <source>
        <dbReference type="EMBL" id="JAC04780.1"/>
    </source>
</evidence>
<comment type="similarity">
    <text evidence="1">Belongs to the dysbindin family.</text>
</comment>
<proteinExistence type="evidence at transcript level"/>
<protein>
    <submittedName>
        <fullName evidence="3">Dysbindin</fullName>
    </submittedName>
</protein>
<dbReference type="PANTHER" id="PTHR16294">
    <property type="entry name" value="DYSTROBREVIN BINDING PROTEIN 1 DYSBINDIN"/>
    <property type="match status" value="1"/>
</dbReference>
<dbReference type="OrthoDB" id="2445127at2759"/>
<accession>W8CDK7</accession>
<dbReference type="PANTHER" id="PTHR16294:SF6">
    <property type="entry name" value="DYNAMIN N-TERMINAL DOMAIN-CONTAINING PROTEIN"/>
    <property type="match status" value="1"/>
</dbReference>
<dbReference type="GO" id="GO:0005737">
    <property type="term" value="C:cytoplasm"/>
    <property type="evidence" value="ECO:0007669"/>
    <property type="project" value="InterPro"/>
</dbReference>
<dbReference type="InterPro" id="IPR007531">
    <property type="entry name" value="Dysbindin"/>
</dbReference>
<sequence>MFGSLRKKLNHVIQEGLIITDNLQQQYRQSYTSTPSSSATTPTLDESIHSNRSSSFFSGQLPGSDVILPPDVNIAAGCNLLAKYEDAWKLLHETSEKNATKAAEVAIQIEQIGQRTTALHVDMTDLATCLSGIPALVEKLQESLETLGKVSELSATIETELECLEDLCEECELQEFMLNKQCELSQFQQMKMVELESYRQRVAAKHQEKIREHEQNLRRIQRERQAVFDDAFRGDIAEYKSKGALTKIQKEEVPPTPSLALEEVVLEDAKTKDALEEFLNG</sequence>
<dbReference type="CTD" id="40052"/>
<dbReference type="EMBL" id="GAMC01001776">
    <property type="protein sequence ID" value="JAC04780.1"/>
    <property type="molecule type" value="mRNA"/>
</dbReference>
<organism evidence="3">
    <name type="scientific">Ceratitis capitata</name>
    <name type="common">Mediterranean fruit fly</name>
    <name type="synonym">Tephritis capitata</name>
    <dbReference type="NCBI Taxonomy" id="7213"/>
    <lineage>
        <taxon>Eukaryota</taxon>
        <taxon>Metazoa</taxon>
        <taxon>Ecdysozoa</taxon>
        <taxon>Arthropoda</taxon>
        <taxon>Hexapoda</taxon>
        <taxon>Insecta</taxon>
        <taxon>Pterygota</taxon>
        <taxon>Neoptera</taxon>
        <taxon>Endopterygota</taxon>
        <taxon>Diptera</taxon>
        <taxon>Brachycera</taxon>
        <taxon>Muscomorpha</taxon>
        <taxon>Tephritoidea</taxon>
        <taxon>Tephritidae</taxon>
        <taxon>Ceratitis</taxon>
        <taxon>Ceratitis</taxon>
    </lineage>
</organism>
<name>W8CDK7_CERCA</name>